<organism evidence="2 3">
    <name type="scientific">Datura stramonium</name>
    <name type="common">Jimsonweed</name>
    <name type="synonym">Common thornapple</name>
    <dbReference type="NCBI Taxonomy" id="4076"/>
    <lineage>
        <taxon>Eukaryota</taxon>
        <taxon>Viridiplantae</taxon>
        <taxon>Streptophyta</taxon>
        <taxon>Embryophyta</taxon>
        <taxon>Tracheophyta</taxon>
        <taxon>Spermatophyta</taxon>
        <taxon>Magnoliopsida</taxon>
        <taxon>eudicotyledons</taxon>
        <taxon>Gunneridae</taxon>
        <taxon>Pentapetalae</taxon>
        <taxon>asterids</taxon>
        <taxon>lamiids</taxon>
        <taxon>Solanales</taxon>
        <taxon>Solanaceae</taxon>
        <taxon>Solanoideae</taxon>
        <taxon>Datureae</taxon>
        <taxon>Datura</taxon>
    </lineage>
</organism>
<feature type="compositionally biased region" description="Basic and acidic residues" evidence="1">
    <location>
        <begin position="52"/>
        <end position="64"/>
    </location>
</feature>
<feature type="region of interest" description="Disordered" evidence="1">
    <location>
        <begin position="52"/>
        <end position="82"/>
    </location>
</feature>
<evidence type="ECO:0000313" key="2">
    <source>
        <dbReference type="EMBL" id="MCD7473242.1"/>
    </source>
</evidence>
<gene>
    <name evidence="2" type="ORF">HAX54_014957</name>
</gene>
<protein>
    <submittedName>
        <fullName evidence="2">Uncharacterized protein</fullName>
    </submittedName>
</protein>
<evidence type="ECO:0000313" key="3">
    <source>
        <dbReference type="Proteomes" id="UP000823775"/>
    </source>
</evidence>
<comment type="caution">
    <text evidence="2">The sequence shown here is derived from an EMBL/GenBank/DDBJ whole genome shotgun (WGS) entry which is preliminary data.</text>
</comment>
<accession>A0ABS8TP33</accession>
<reference evidence="2 3" key="1">
    <citation type="journal article" date="2021" name="BMC Genomics">
        <title>Datura genome reveals duplications of psychoactive alkaloid biosynthetic genes and high mutation rate following tissue culture.</title>
        <authorList>
            <person name="Rajewski A."/>
            <person name="Carter-House D."/>
            <person name="Stajich J."/>
            <person name="Litt A."/>
        </authorList>
    </citation>
    <scope>NUCLEOTIDE SEQUENCE [LARGE SCALE GENOMIC DNA]</scope>
    <source>
        <strain evidence="2">AR-01</strain>
    </source>
</reference>
<proteinExistence type="predicted"/>
<dbReference type="EMBL" id="JACEIK010001944">
    <property type="protein sequence ID" value="MCD7473242.1"/>
    <property type="molecule type" value="Genomic_DNA"/>
</dbReference>
<name>A0ABS8TP33_DATST</name>
<sequence length="160" mass="16972">MGAAAGQIDLDMEVLSGSMDVSFDPGFVNDGDSEIGTGCKAAISLIEENHKLEEKRKEPLDDAGIRGGQPAVDQPANLPPSPGWSGDMRGGGLPCCGCQRFESAYLQLVIFSKALCIVSIGHRSTPFLLPQDLENRLTKGSEMLHPLGHPGLKTETSPVK</sequence>
<dbReference type="Proteomes" id="UP000823775">
    <property type="component" value="Unassembled WGS sequence"/>
</dbReference>
<keyword evidence="3" id="KW-1185">Reference proteome</keyword>
<evidence type="ECO:0000256" key="1">
    <source>
        <dbReference type="SAM" id="MobiDB-lite"/>
    </source>
</evidence>